<dbReference type="NCBIfam" id="TIGR01082">
    <property type="entry name" value="murC"/>
    <property type="match status" value="1"/>
</dbReference>
<dbReference type="GO" id="GO:0005524">
    <property type="term" value="F:ATP binding"/>
    <property type="evidence" value="ECO:0007669"/>
    <property type="project" value="UniProtKB-KW"/>
</dbReference>
<sequence>MALASTLEPARPLHFIGIGGVGMSSLAKIFLERGYSISGSDRCRNAYVEDLEATGVKIFNAQEAANIKELLGTSPLIVRSSAVSNDHPEVQEALMAELTIWHRSELLQELMANHQSSVAIAGSHGKTTTSAFIATLLFWAGRDPTVAVGGRVDSIGSNGCSGSGKILVAEADESDGTIMKYTPTIGVITNLELEHVDHFASEDDLVSTLVKFGCNSGLVLANKECNKLTPRVVQQLTSAGVRCLSWSLKHKSSAYYRLIQDSLQGCSSLNTTTAIWYEGEENIGEIQVPVVGHHNLSNLAAAMACCRNLGLSFQQLKDVLLHLKLPGRRFEIRGEYEGRIIIDDYAHHPTEIRATLSTARLLINRIDMNLPLVPRRVVAVFQPHKYSRLAAFLKEFVCALAEEVDRVIILPVYDAPTQIPCRGITSQVLADQLISQYNQASCPSAQNMSCSEIDTTNALGASKVTYSRSLHDLAENMLDYTIPGDLVVVMGAGDTHNLFGLLPRKLNI</sequence>
<dbReference type="Pfam" id="PF01225">
    <property type="entry name" value="Mur_ligase"/>
    <property type="match status" value="1"/>
</dbReference>
<proteinExistence type="inferred from homology"/>
<keyword evidence="5" id="KW-0436">Ligase</keyword>
<comment type="caution">
    <text evidence="12">The sequence shown here is derived from an EMBL/GenBank/DDBJ whole genome shotgun (WGS) entry which is preliminary data.</text>
</comment>
<evidence type="ECO:0000256" key="3">
    <source>
        <dbReference type="ARBA" id="ARBA00012211"/>
    </source>
</evidence>
<organism evidence="12 13">
    <name type="scientific">Meganyctiphanes norvegica</name>
    <name type="common">Northern krill</name>
    <name type="synonym">Thysanopoda norvegica</name>
    <dbReference type="NCBI Taxonomy" id="48144"/>
    <lineage>
        <taxon>Eukaryota</taxon>
        <taxon>Metazoa</taxon>
        <taxon>Ecdysozoa</taxon>
        <taxon>Arthropoda</taxon>
        <taxon>Crustacea</taxon>
        <taxon>Multicrustacea</taxon>
        <taxon>Malacostraca</taxon>
        <taxon>Eumalacostraca</taxon>
        <taxon>Eucarida</taxon>
        <taxon>Euphausiacea</taxon>
        <taxon>Euphausiidae</taxon>
        <taxon>Meganyctiphanes</taxon>
    </lineage>
</organism>
<dbReference type="InterPro" id="IPR036565">
    <property type="entry name" value="Mur-like_cat_sf"/>
</dbReference>
<dbReference type="Pfam" id="PF02875">
    <property type="entry name" value="Mur_ligase_C"/>
    <property type="match status" value="1"/>
</dbReference>
<reference evidence="12 13" key="1">
    <citation type="submission" date="2024-05" db="EMBL/GenBank/DDBJ databases">
        <authorList>
            <person name="Wallberg A."/>
        </authorList>
    </citation>
    <scope>NUCLEOTIDE SEQUENCE [LARGE SCALE GENOMIC DNA]</scope>
</reference>
<dbReference type="InterPro" id="IPR005758">
    <property type="entry name" value="UDP-N-AcMur_Ala_ligase_MurC"/>
</dbReference>
<name>A0AAV2R8H6_MEGNR</name>
<comment type="catalytic activity">
    <reaction evidence="8">
        <text>UDP-N-acetyl-alpha-D-muramate + L-alanine + ATP = UDP-N-acetyl-alpha-D-muramoyl-L-alanine + ADP + phosphate + H(+)</text>
        <dbReference type="Rhea" id="RHEA:23372"/>
        <dbReference type="ChEBI" id="CHEBI:15378"/>
        <dbReference type="ChEBI" id="CHEBI:30616"/>
        <dbReference type="ChEBI" id="CHEBI:43474"/>
        <dbReference type="ChEBI" id="CHEBI:57972"/>
        <dbReference type="ChEBI" id="CHEBI:70757"/>
        <dbReference type="ChEBI" id="CHEBI:83898"/>
        <dbReference type="ChEBI" id="CHEBI:456216"/>
        <dbReference type="EC" id="6.3.2.8"/>
    </reaction>
</comment>
<dbReference type="InterPro" id="IPR050061">
    <property type="entry name" value="MurCDEF_pg_biosynth"/>
</dbReference>
<keyword evidence="4" id="KW-0963">Cytoplasm</keyword>
<evidence type="ECO:0000256" key="5">
    <source>
        <dbReference type="ARBA" id="ARBA00022598"/>
    </source>
</evidence>
<comment type="subcellular location">
    <subcellularLocation>
        <location evidence="1">Cytoplasm</location>
    </subcellularLocation>
</comment>
<evidence type="ECO:0000259" key="9">
    <source>
        <dbReference type="Pfam" id="PF01225"/>
    </source>
</evidence>
<comment type="pathway">
    <text evidence="2">Cell wall biogenesis; peptidoglycan biosynthesis.</text>
</comment>
<dbReference type="AlphaFoldDB" id="A0AAV2R8H6"/>
<dbReference type="Gene3D" id="3.90.190.20">
    <property type="entry name" value="Mur ligase, C-terminal domain"/>
    <property type="match status" value="1"/>
</dbReference>
<dbReference type="EMBL" id="CAXKWB010015872">
    <property type="protein sequence ID" value="CAL4114679.1"/>
    <property type="molecule type" value="Genomic_DNA"/>
</dbReference>
<evidence type="ECO:0000313" key="12">
    <source>
        <dbReference type="EMBL" id="CAL4114679.1"/>
    </source>
</evidence>
<feature type="domain" description="Mur ligase C-terminal" evidence="10">
    <location>
        <begin position="328"/>
        <end position="493"/>
    </location>
</feature>
<dbReference type="EC" id="6.3.2.8" evidence="3"/>
<dbReference type="SUPFAM" id="SSF53623">
    <property type="entry name" value="MurD-like peptide ligases, catalytic domain"/>
    <property type="match status" value="1"/>
</dbReference>
<evidence type="ECO:0000256" key="4">
    <source>
        <dbReference type="ARBA" id="ARBA00022490"/>
    </source>
</evidence>
<keyword evidence="13" id="KW-1185">Reference proteome</keyword>
<gene>
    <name evidence="12" type="ORF">MNOR_LOCUS20485</name>
</gene>
<dbReference type="HAMAP" id="MF_00046">
    <property type="entry name" value="MurC"/>
    <property type="match status" value="1"/>
</dbReference>
<dbReference type="Pfam" id="PF08245">
    <property type="entry name" value="Mur_ligase_M"/>
    <property type="match status" value="1"/>
</dbReference>
<keyword evidence="7" id="KW-0067">ATP-binding</keyword>
<evidence type="ECO:0000313" key="13">
    <source>
        <dbReference type="Proteomes" id="UP001497623"/>
    </source>
</evidence>
<evidence type="ECO:0000259" key="10">
    <source>
        <dbReference type="Pfam" id="PF02875"/>
    </source>
</evidence>
<dbReference type="Gene3D" id="3.40.50.720">
    <property type="entry name" value="NAD(P)-binding Rossmann-like Domain"/>
    <property type="match status" value="1"/>
</dbReference>
<dbReference type="Proteomes" id="UP001497623">
    <property type="component" value="Unassembled WGS sequence"/>
</dbReference>
<protein>
    <recommendedName>
        <fullName evidence="3">UDP-N-acetylmuramate--L-alanine ligase</fullName>
        <ecNumber evidence="3">6.3.2.8</ecNumber>
    </recommendedName>
</protein>
<evidence type="ECO:0000256" key="8">
    <source>
        <dbReference type="ARBA" id="ARBA00047833"/>
    </source>
</evidence>
<dbReference type="Gene3D" id="3.40.1190.10">
    <property type="entry name" value="Mur-like, catalytic domain"/>
    <property type="match status" value="1"/>
</dbReference>
<evidence type="ECO:0000256" key="6">
    <source>
        <dbReference type="ARBA" id="ARBA00022741"/>
    </source>
</evidence>
<evidence type="ECO:0000256" key="2">
    <source>
        <dbReference type="ARBA" id="ARBA00004752"/>
    </source>
</evidence>
<feature type="domain" description="Mur ligase N-terminal catalytic" evidence="9">
    <location>
        <begin position="13"/>
        <end position="114"/>
    </location>
</feature>
<keyword evidence="6" id="KW-0547">Nucleotide-binding</keyword>
<dbReference type="GO" id="GO:0005737">
    <property type="term" value="C:cytoplasm"/>
    <property type="evidence" value="ECO:0007669"/>
    <property type="project" value="UniProtKB-SubCell"/>
</dbReference>
<dbReference type="GO" id="GO:0008763">
    <property type="term" value="F:UDP-N-acetylmuramate-L-alanine ligase activity"/>
    <property type="evidence" value="ECO:0007669"/>
    <property type="project" value="UniProtKB-EC"/>
</dbReference>
<evidence type="ECO:0000259" key="11">
    <source>
        <dbReference type="Pfam" id="PF08245"/>
    </source>
</evidence>
<dbReference type="InterPro" id="IPR036615">
    <property type="entry name" value="Mur_ligase_C_dom_sf"/>
</dbReference>
<evidence type="ECO:0000256" key="1">
    <source>
        <dbReference type="ARBA" id="ARBA00004496"/>
    </source>
</evidence>
<evidence type="ECO:0000256" key="7">
    <source>
        <dbReference type="ARBA" id="ARBA00022840"/>
    </source>
</evidence>
<dbReference type="InterPro" id="IPR004101">
    <property type="entry name" value="Mur_ligase_C"/>
</dbReference>
<dbReference type="InterPro" id="IPR013221">
    <property type="entry name" value="Mur_ligase_cen"/>
</dbReference>
<feature type="domain" description="Mur ligase central" evidence="11">
    <location>
        <begin position="120"/>
        <end position="306"/>
    </location>
</feature>
<dbReference type="PANTHER" id="PTHR43445">
    <property type="entry name" value="UDP-N-ACETYLMURAMATE--L-ALANINE LIGASE-RELATED"/>
    <property type="match status" value="1"/>
</dbReference>
<dbReference type="SUPFAM" id="SSF51984">
    <property type="entry name" value="MurCD N-terminal domain"/>
    <property type="match status" value="1"/>
</dbReference>
<dbReference type="InterPro" id="IPR000713">
    <property type="entry name" value="Mur_ligase_N"/>
</dbReference>
<dbReference type="SUPFAM" id="SSF53244">
    <property type="entry name" value="MurD-like peptide ligases, peptide-binding domain"/>
    <property type="match status" value="1"/>
</dbReference>
<dbReference type="PANTHER" id="PTHR43445:SF3">
    <property type="entry name" value="UDP-N-ACETYLMURAMATE--L-ALANINE LIGASE"/>
    <property type="match status" value="1"/>
</dbReference>
<accession>A0AAV2R8H6</accession>